<dbReference type="HOGENOM" id="CLU_1813195_0_0_11"/>
<dbReference type="STRING" id="710696.Intca_3328"/>
<dbReference type="KEGG" id="ica:Intca_3328"/>
<evidence type="ECO:0008006" key="4">
    <source>
        <dbReference type="Google" id="ProtNLM"/>
    </source>
</evidence>
<feature type="region of interest" description="Disordered" evidence="1">
    <location>
        <begin position="116"/>
        <end position="142"/>
    </location>
</feature>
<dbReference type="Proteomes" id="UP000008914">
    <property type="component" value="Chromosome"/>
</dbReference>
<feature type="compositionally biased region" description="Basic and acidic residues" evidence="1">
    <location>
        <begin position="127"/>
        <end position="142"/>
    </location>
</feature>
<dbReference type="InterPro" id="IPR025329">
    <property type="entry name" value="DUF4235"/>
</dbReference>
<keyword evidence="3" id="KW-1185">Reference proteome</keyword>
<feature type="compositionally biased region" description="Polar residues" evidence="1">
    <location>
        <begin position="1"/>
        <end position="12"/>
    </location>
</feature>
<accession>E6SED4</accession>
<dbReference type="AlphaFoldDB" id="E6SED4"/>
<dbReference type="OrthoDB" id="6293727at2"/>
<dbReference type="eggNOG" id="ENOG502ZS9Y">
    <property type="taxonomic scope" value="Bacteria"/>
</dbReference>
<dbReference type="Pfam" id="PF14019">
    <property type="entry name" value="DUF4235"/>
    <property type="match status" value="1"/>
</dbReference>
<feature type="region of interest" description="Disordered" evidence="1">
    <location>
        <begin position="1"/>
        <end position="23"/>
    </location>
</feature>
<proteinExistence type="predicted"/>
<organism evidence="2 3">
    <name type="scientific">Intrasporangium calvum (strain ATCC 23552 / DSM 43043 / JCM 3097 / NBRC 12989 / NCIMB 10167 / NRRL B-3866 / 7 KIP)</name>
    <dbReference type="NCBI Taxonomy" id="710696"/>
    <lineage>
        <taxon>Bacteria</taxon>
        <taxon>Bacillati</taxon>
        <taxon>Actinomycetota</taxon>
        <taxon>Actinomycetes</taxon>
        <taxon>Micrococcales</taxon>
        <taxon>Intrasporangiaceae</taxon>
        <taxon>Intrasporangium</taxon>
    </lineage>
</organism>
<evidence type="ECO:0000313" key="2">
    <source>
        <dbReference type="EMBL" id="ADU49811.1"/>
    </source>
</evidence>
<dbReference type="EMBL" id="CP002343">
    <property type="protein sequence ID" value="ADU49811.1"/>
    <property type="molecule type" value="Genomic_DNA"/>
</dbReference>
<sequence length="142" mass="15331">MAKATRSANDDATTPGEDQHSPLGGLVWKAITVTSTVVATRLATTVASKGWKLATGKPVPVRGDYEKERTRDVIAFTALSGMIMAGTKVAAERKAAEYYRQSTGHLPKALEHTKLTRKERKAHKKLEKATAKAEKGAQKLTS</sequence>
<evidence type="ECO:0000313" key="3">
    <source>
        <dbReference type="Proteomes" id="UP000008914"/>
    </source>
</evidence>
<gene>
    <name evidence="2" type="ordered locus">Intca_3328</name>
</gene>
<evidence type="ECO:0000256" key="1">
    <source>
        <dbReference type="SAM" id="MobiDB-lite"/>
    </source>
</evidence>
<reference evidence="2 3" key="1">
    <citation type="journal article" date="2010" name="Stand. Genomic Sci.">
        <title>Complete genome sequence of Intrasporangium calvum type strain (7 KIP).</title>
        <authorList>
            <person name="Del Rio T.G."/>
            <person name="Chertkov O."/>
            <person name="Yasawong M."/>
            <person name="Lucas S."/>
            <person name="Deshpande S."/>
            <person name="Cheng J.F."/>
            <person name="Detter C."/>
            <person name="Tapia R."/>
            <person name="Han C."/>
            <person name="Goodwin L."/>
            <person name="Pitluck S."/>
            <person name="Liolios K."/>
            <person name="Ivanova N."/>
            <person name="Mavromatis K."/>
            <person name="Pati A."/>
            <person name="Chen A."/>
            <person name="Palaniappan K."/>
            <person name="Land M."/>
            <person name="Hauser L."/>
            <person name="Chang Y.J."/>
            <person name="Jeffries C.D."/>
            <person name="Rohde M."/>
            <person name="Pukall R."/>
            <person name="Sikorski J."/>
            <person name="Goker M."/>
            <person name="Woyke T."/>
            <person name="Bristow J."/>
            <person name="Eisen J.A."/>
            <person name="Markowitz V."/>
            <person name="Hugenholtz P."/>
            <person name="Kyrpides N.C."/>
            <person name="Klenk H.P."/>
            <person name="Lapidus A."/>
        </authorList>
    </citation>
    <scope>NUCLEOTIDE SEQUENCE [LARGE SCALE GENOMIC DNA]</scope>
    <source>
        <strain evidence="3">ATCC 23552 / DSM 43043 / JCM 3097 / NBRC 12989 / 7 KIP</strain>
    </source>
</reference>
<protein>
    <recommendedName>
        <fullName evidence="4">DUF4235 domain-containing protein</fullName>
    </recommendedName>
</protein>
<name>E6SED4_INTC7</name>
<dbReference type="RefSeq" id="WP_013494123.1">
    <property type="nucleotide sequence ID" value="NC_014830.1"/>
</dbReference>
<feature type="compositionally biased region" description="Basic residues" evidence="1">
    <location>
        <begin position="117"/>
        <end position="126"/>
    </location>
</feature>